<keyword evidence="3" id="KW-1185">Reference proteome</keyword>
<dbReference type="InterPro" id="IPR052356">
    <property type="entry name" value="Thiol_S-MT"/>
</dbReference>
<dbReference type="InterPro" id="IPR029063">
    <property type="entry name" value="SAM-dependent_MTases_sf"/>
</dbReference>
<dbReference type="CDD" id="cd02440">
    <property type="entry name" value="AdoMet_MTases"/>
    <property type="match status" value="1"/>
</dbReference>
<gene>
    <name evidence="2" type="ORF">SAMN05421687_102107</name>
</gene>
<evidence type="ECO:0000313" key="3">
    <source>
        <dbReference type="Proteomes" id="UP000187608"/>
    </source>
</evidence>
<keyword evidence="2" id="KW-0489">Methyltransferase</keyword>
<name>A0A1N7ISF7_9BACI</name>
<feature type="domain" description="Methyltransferase type 11" evidence="1">
    <location>
        <begin position="42"/>
        <end position="135"/>
    </location>
</feature>
<dbReference type="Pfam" id="PF08241">
    <property type="entry name" value="Methyltransf_11"/>
    <property type="match status" value="1"/>
</dbReference>
<dbReference type="AlphaFoldDB" id="A0A1N7ISF7"/>
<keyword evidence="2" id="KW-0808">Transferase</keyword>
<dbReference type="GO" id="GO:0008757">
    <property type="term" value="F:S-adenosylmethionine-dependent methyltransferase activity"/>
    <property type="evidence" value="ECO:0007669"/>
    <property type="project" value="InterPro"/>
</dbReference>
<dbReference type="SUPFAM" id="SSF53335">
    <property type="entry name" value="S-adenosyl-L-methionine-dependent methyltransferases"/>
    <property type="match status" value="1"/>
</dbReference>
<reference evidence="3" key="1">
    <citation type="submission" date="2017-01" db="EMBL/GenBank/DDBJ databases">
        <authorList>
            <person name="Varghese N."/>
            <person name="Submissions S."/>
        </authorList>
    </citation>
    <scope>NUCLEOTIDE SEQUENCE [LARGE SCALE GENOMIC DNA]</scope>
    <source>
        <strain evidence="3">DSM 23127</strain>
    </source>
</reference>
<evidence type="ECO:0000313" key="2">
    <source>
        <dbReference type="EMBL" id="SIS40014.1"/>
    </source>
</evidence>
<dbReference type="PANTHER" id="PTHR45036:SF1">
    <property type="entry name" value="METHYLTRANSFERASE LIKE 7A"/>
    <property type="match status" value="1"/>
</dbReference>
<evidence type="ECO:0000259" key="1">
    <source>
        <dbReference type="Pfam" id="PF08241"/>
    </source>
</evidence>
<sequence>MNSTDKIKKRYDRVSGVFDMMDHMIKDEWRKDLLKDLNGTVLEIGIGTGANLPYYPASAEVTGIDFSTKMLEKAKEKAASLPGSFTLKEMDAEKLEFPDDSFDYVISTCVFCSVPDPVRGLQEIRRVVKPEGKVLMLEHMRSETEWVGKMMDVLNPVGLHVIGANINRRTMQNIQKAGLRVEDQEFLFSTIMRKLVLTPDHN</sequence>
<dbReference type="RefSeq" id="WP_076557018.1">
    <property type="nucleotide sequence ID" value="NZ_FTOC01000002.1"/>
</dbReference>
<organism evidence="2 3">
    <name type="scientific">Salimicrobium flavidum</name>
    <dbReference type="NCBI Taxonomy" id="570947"/>
    <lineage>
        <taxon>Bacteria</taxon>
        <taxon>Bacillati</taxon>
        <taxon>Bacillota</taxon>
        <taxon>Bacilli</taxon>
        <taxon>Bacillales</taxon>
        <taxon>Bacillaceae</taxon>
        <taxon>Salimicrobium</taxon>
    </lineage>
</organism>
<keyword evidence="2" id="KW-0830">Ubiquinone</keyword>
<protein>
    <submittedName>
        <fullName evidence="2">Ubiquinone/menaquinone biosynthesis C-methylase UbiE</fullName>
    </submittedName>
</protein>
<proteinExistence type="predicted"/>
<dbReference type="OrthoDB" id="9772751at2"/>
<dbReference type="PANTHER" id="PTHR45036">
    <property type="entry name" value="METHYLTRANSFERASE LIKE 7B"/>
    <property type="match status" value="1"/>
</dbReference>
<accession>A0A1N7ISF7</accession>
<dbReference type="Proteomes" id="UP000187608">
    <property type="component" value="Unassembled WGS sequence"/>
</dbReference>
<dbReference type="Gene3D" id="3.40.50.150">
    <property type="entry name" value="Vaccinia Virus protein VP39"/>
    <property type="match status" value="1"/>
</dbReference>
<dbReference type="GO" id="GO:0032259">
    <property type="term" value="P:methylation"/>
    <property type="evidence" value="ECO:0007669"/>
    <property type="project" value="UniProtKB-KW"/>
</dbReference>
<dbReference type="STRING" id="570947.SAMN05421687_102107"/>
<dbReference type="InterPro" id="IPR013216">
    <property type="entry name" value="Methyltransf_11"/>
</dbReference>
<dbReference type="EMBL" id="FTOC01000002">
    <property type="protein sequence ID" value="SIS40014.1"/>
    <property type="molecule type" value="Genomic_DNA"/>
</dbReference>